<dbReference type="GO" id="GO:0006508">
    <property type="term" value="P:proteolysis"/>
    <property type="evidence" value="ECO:0007669"/>
    <property type="project" value="InterPro"/>
</dbReference>
<keyword evidence="3" id="KW-1003">Cell membrane</keyword>
<gene>
    <name evidence="14" type="ORF">DFQ59_104134</name>
</gene>
<dbReference type="PROSITE" id="PS50929">
    <property type="entry name" value="ABC_TM1F"/>
    <property type="match status" value="1"/>
</dbReference>
<evidence type="ECO:0000259" key="13">
    <source>
        <dbReference type="PROSITE" id="PS50990"/>
    </source>
</evidence>
<dbReference type="GO" id="GO:0008233">
    <property type="term" value="F:peptidase activity"/>
    <property type="evidence" value="ECO:0007669"/>
    <property type="project" value="InterPro"/>
</dbReference>
<dbReference type="PROSITE" id="PS50990">
    <property type="entry name" value="PEPTIDASE_C39"/>
    <property type="match status" value="1"/>
</dbReference>
<dbReference type="InterPro" id="IPR027417">
    <property type="entry name" value="P-loop_NTPase"/>
</dbReference>
<dbReference type="GO" id="GO:0005886">
    <property type="term" value="C:plasma membrane"/>
    <property type="evidence" value="ECO:0007669"/>
    <property type="project" value="UniProtKB-SubCell"/>
</dbReference>
<keyword evidence="4 10" id="KW-0812">Transmembrane</keyword>
<dbReference type="FunFam" id="3.40.50.300:FF:000299">
    <property type="entry name" value="ABC transporter ATP-binding protein/permease"/>
    <property type="match status" value="1"/>
</dbReference>
<evidence type="ECO:0000256" key="5">
    <source>
        <dbReference type="ARBA" id="ARBA00022741"/>
    </source>
</evidence>
<dbReference type="InterPro" id="IPR039421">
    <property type="entry name" value="Type_1_exporter"/>
</dbReference>
<dbReference type="PROSITE" id="PS50893">
    <property type="entry name" value="ABC_TRANSPORTER_2"/>
    <property type="match status" value="1"/>
</dbReference>
<keyword evidence="8 10" id="KW-0472">Membrane</keyword>
<dbReference type="RefSeq" id="WP_114279684.1">
    <property type="nucleotide sequence ID" value="NZ_QPJY01000004.1"/>
</dbReference>
<evidence type="ECO:0000256" key="4">
    <source>
        <dbReference type="ARBA" id="ARBA00022692"/>
    </source>
</evidence>
<evidence type="ECO:0000256" key="2">
    <source>
        <dbReference type="ARBA" id="ARBA00022448"/>
    </source>
</evidence>
<protein>
    <submittedName>
        <fullName evidence="14">ATP-binding cassette subfamily C protein LapB</fullName>
    </submittedName>
</protein>
<dbReference type="OrthoDB" id="6336411at2"/>
<evidence type="ECO:0000313" key="14">
    <source>
        <dbReference type="EMBL" id="RCX30698.1"/>
    </source>
</evidence>
<dbReference type="InterPro" id="IPR017871">
    <property type="entry name" value="ABC_transporter-like_CS"/>
</dbReference>
<feature type="transmembrane region" description="Helical" evidence="10">
    <location>
        <begin position="214"/>
        <end position="234"/>
    </location>
</feature>
<dbReference type="Pfam" id="PF03412">
    <property type="entry name" value="Peptidase_C39"/>
    <property type="match status" value="1"/>
</dbReference>
<dbReference type="SMART" id="SM00382">
    <property type="entry name" value="AAA"/>
    <property type="match status" value="1"/>
</dbReference>
<evidence type="ECO:0000313" key="15">
    <source>
        <dbReference type="Proteomes" id="UP000252707"/>
    </source>
</evidence>
<dbReference type="Gene3D" id="3.90.70.10">
    <property type="entry name" value="Cysteine proteinases"/>
    <property type="match status" value="1"/>
</dbReference>
<dbReference type="CDD" id="cd03245">
    <property type="entry name" value="ABCC_bacteriocin_exporters"/>
    <property type="match status" value="1"/>
</dbReference>
<dbReference type="Gene3D" id="1.20.1560.10">
    <property type="entry name" value="ABC transporter type 1, transmembrane domain"/>
    <property type="match status" value="1"/>
</dbReference>
<feature type="transmembrane region" description="Helical" evidence="10">
    <location>
        <begin position="316"/>
        <end position="337"/>
    </location>
</feature>
<evidence type="ECO:0000256" key="6">
    <source>
        <dbReference type="ARBA" id="ARBA00022840"/>
    </source>
</evidence>
<dbReference type="InterPro" id="IPR005074">
    <property type="entry name" value="Peptidase_C39"/>
</dbReference>
<keyword evidence="5" id="KW-0547">Nucleotide-binding</keyword>
<comment type="caution">
    <text evidence="14">The sequence shown here is derived from an EMBL/GenBank/DDBJ whole genome shotgun (WGS) entry which is preliminary data.</text>
</comment>
<dbReference type="InterPro" id="IPR036640">
    <property type="entry name" value="ABC1_TM_sf"/>
</dbReference>
<dbReference type="Pfam" id="PF00664">
    <property type="entry name" value="ABC_membrane"/>
    <property type="match status" value="1"/>
</dbReference>
<evidence type="ECO:0000259" key="12">
    <source>
        <dbReference type="PROSITE" id="PS50929"/>
    </source>
</evidence>
<comment type="subcellular location">
    <subcellularLocation>
        <location evidence="1">Cell membrane</location>
        <topology evidence="1">Multi-pass membrane protein</topology>
    </subcellularLocation>
</comment>
<feature type="transmembrane region" description="Helical" evidence="10">
    <location>
        <begin position="180"/>
        <end position="202"/>
    </location>
</feature>
<dbReference type="EMBL" id="QPJY01000004">
    <property type="protein sequence ID" value="RCX30698.1"/>
    <property type="molecule type" value="Genomic_DNA"/>
</dbReference>
<dbReference type="Pfam" id="PF00005">
    <property type="entry name" value="ABC_tran"/>
    <property type="match status" value="1"/>
</dbReference>
<dbReference type="InterPro" id="IPR017750">
    <property type="entry name" value="ATPase_T1SS"/>
</dbReference>
<feature type="domain" description="ABC transporter" evidence="11">
    <location>
        <begin position="492"/>
        <end position="727"/>
    </location>
</feature>
<dbReference type="AlphaFoldDB" id="A0A369CBV9"/>
<evidence type="ECO:0000256" key="3">
    <source>
        <dbReference type="ARBA" id="ARBA00022475"/>
    </source>
</evidence>
<keyword evidence="6 14" id="KW-0067">ATP-binding</keyword>
<feature type="compositionally biased region" description="Polar residues" evidence="9">
    <location>
        <begin position="1"/>
        <end position="13"/>
    </location>
</feature>
<accession>A0A369CBV9</accession>
<dbReference type="GO" id="GO:0005524">
    <property type="term" value="F:ATP binding"/>
    <property type="evidence" value="ECO:0007669"/>
    <property type="project" value="UniProtKB-KW"/>
</dbReference>
<dbReference type="NCBIfam" id="TIGR03375">
    <property type="entry name" value="type_I_sec_LssB"/>
    <property type="match status" value="1"/>
</dbReference>
<keyword evidence="2" id="KW-0813">Transport</keyword>
<reference evidence="14 15" key="1">
    <citation type="submission" date="2018-07" db="EMBL/GenBank/DDBJ databases">
        <title>Genomic Encyclopedia of Type Strains, Phase IV (KMG-IV): sequencing the most valuable type-strain genomes for metagenomic binning, comparative biology and taxonomic classification.</title>
        <authorList>
            <person name="Goeker M."/>
        </authorList>
    </citation>
    <scope>NUCLEOTIDE SEQUENCE [LARGE SCALE GENOMIC DNA]</scope>
    <source>
        <strain evidence="14 15">DSM 26407</strain>
    </source>
</reference>
<dbReference type="SUPFAM" id="SSF90123">
    <property type="entry name" value="ABC transporter transmembrane region"/>
    <property type="match status" value="1"/>
</dbReference>
<dbReference type="GO" id="GO:0034040">
    <property type="term" value="F:ATPase-coupled lipid transmembrane transporter activity"/>
    <property type="evidence" value="ECO:0007669"/>
    <property type="project" value="TreeGrafter"/>
</dbReference>
<dbReference type="CDD" id="cd18587">
    <property type="entry name" value="ABC_6TM_LapB_like"/>
    <property type="match status" value="1"/>
</dbReference>
<dbReference type="SUPFAM" id="SSF52540">
    <property type="entry name" value="P-loop containing nucleoside triphosphate hydrolases"/>
    <property type="match status" value="1"/>
</dbReference>
<evidence type="ECO:0000256" key="9">
    <source>
        <dbReference type="SAM" id="MobiDB-lite"/>
    </source>
</evidence>
<sequence>MHAQPNPTGNETEPSAPGIEERSFDDPLLDCLVLLTQHHHRPISVEALRAGLPLVQNRLTPELFVRAAARGGLSARLVKRPLRRISPLTLPAVLLLEDNQACLLLALDNRNGKAQVVQPESGTGVAEVALAEIEPLYTGYVIFVRPEYRFDARAPELLGIRSRHWFWGTLARSWRIYRDVLVASFLINLFALASPLFIMNVYDRVVPNNAVETLWVLAIGVAIVYGFDLLLRALRGYFIDIAGRKSDVILSAMIFERVLGIRMMDRPVSVGAFANNLREFESVRDFITSATISTVVDLPFVVLFLVVIAFVGGPIVLVPAVAIPIVLIYALFVQGPLREAVDHSMRMATQKNATLVESLTGLEAIKTLGAEGVIQRRLEQATGYMARWGVRARMLSASALNIAVLMQQLATVGTVIFGVYLIGEGEISLGGLIASVILTGRAVAPTGQVANLATRYHQARAALQSLNSIMGLPQERSTGQDFVHRPVLQGDIDLRDVSFSYPGQSERALTGVNLRIRAGEKVALIGRVGSGKTTVEKLILGLYAPTDGAVRIDGIDLRQIDPADLRRNTGYVPQDTLLFYGSVRDNIRLGAPFADDREVLRVAELSGVTDFVNLNPAGFDMMVGERGETLSGGQRQAIAIARALLLEPPILLLDEPTNSMDNTTEEQFKTRMVQVLAGKTVVLVTHRASLLNLVDRIVVMDSGRIVADGPKEQVLEALKQGKLRVAR</sequence>
<feature type="domain" description="Peptidase C39" evidence="13">
    <location>
        <begin position="20"/>
        <end position="144"/>
    </location>
</feature>
<dbReference type="Gene3D" id="3.40.50.300">
    <property type="entry name" value="P-loop containing nucleotide triphosphate hydrolases"/>
    <property type="match status" value="1"/>
</dbReference>
<dbReference type="GO" id="GO:0016887">
    <property type="term" value="F:ATP hydrolysis activity"/>
    <property type="evidence" value="ECO:0007669"/>
    <property type="project" value="InterPro"/>
</dbReference>
<feature type="region of interest" description="Disordered" evidence="9">
    <location>
        <begin position="1"/>
        <end position="20"/>
    </location>
</feature>
<dbReference type="InterPro" id="IPR003439">
    <property type="entry name" value="ABC_transporter-like_ATP-bd"/>
</dbReference>
<evidence type="ECO:0000256" key="1">
    <source>
        <dbReference type="ARBA" id="ARBA00004651"/>
    </source>
</evidence>
<dbReference type="PROSITE" id="PS00211">
    <property type="entry name" value="ABC_TRANSPORTER_1"/>
    <property type="match status" value="1"/>
</dbReference>
<dbReference type="GO" id="GO:0140359">
    <property type="term" value="F:ABC-type transporter activity"/>
    <property type="evidence" value="ECO:0007669"/>
    <property type="project" value="InterPro"/>
</dbReference>
<evidence type="ECO:0000256" key="7">
    <source>
        <dbReference type="ARBA" id="ARBA00022989"/>
    </source>
</evidence>
<feature type="transmembrane region" description="Helical" evidence="10">
    <location>
        <begin position="399"/>
        <end position="422"/>
    </location>
</feature>
<evidence type="ECO:0000256" key="8">
    <source>
        <dbReference type="ARBA" id="ARBA00023136"/>
    </source>
</evidence>
<dbReference type="Proteomes" id="UP000252707">
    <property type="component" value="Unassembled WGS sequence"/>
</dbReference>
<feature type="transmembrane region" description="Helical" evidence="10">
    <location>
        <begin position="286"/>
        <end position="310"/>
    </location>
</feature>
<evidence type="ECO:0000256" key="10">
    <source>
        <dbReference type="SAM" id="Phobius"/>
    </source>
</evidence>
<proteinExistence type="predicted"/>
<dbReference type="CDD" id="cd02421">
    <property type="entry name" value="Peptidase_C39_likeD"/>
    <property type="match status" value="1"/>
</dbReference>
<keyword evidence="7 10" id="KW-1133">Transmembrane helix</keyword>
<dbReference type="PANTHER" id="PTHR24221">
    <property type="entry name" value="ATP-BINDING CASSETTE SUB-FAMILY B"/>
    <property type="match status" value="1"/>
</dbReference>
<keyword evidence="15" id="KW-1185">Reference proteome</keyword>
<evidence type="ECO:0000259" key="11">
    <source>
        <dbReference type="PROSITE" id="PS50893"/>
    </source>
</evidence>
<dbReference type="InterPro" id="IPR003593">
    <property type="entry name" value="AAA+_ATPase"/>
</dbReference>
<dbReference type="PANTHER" id="PTHR24221:SF248">
    <property type="entry name" value="ABC TRANSPORTER TRANSMEMBRANE REGION"/>
    <property type="match status" value="1"/>
</dbReference>
<name>A0A369CBV9_9GAMM</name>
<organism evidence="14 15">
    <name type="scientific">Thioalbus denitrificans</name>
    <dbReference type="NCBI Taxonomy" id="547122"/>
    <lineage>
        <taxon>Bacteria</taxon>
        <taxon>Pseudomonadati</taxon>
        <taxon>Pseudomonadota</taxon>
        <taxon>Gammaproteobacteria</taxon>
        <taxon>Chromatiales</taxon>
        <taxon>Ectothiorhodospiraceae</taxon>
        <taxon>Thioalbus</taxon>
    </lineage>
</organism>
<dbReference type="InterPro" id="IPR011527">
    <property type="entry name" value="ABC1_TM_dom"/>
</dbReference>
<feature type="domain" description="ABC transmembrane type-1" evidence="12">
    <location>
        <begin position="180"/>
        <end position="458"/>
    </location>
</feature>